<proteinExistence type="predicted"/>
<name>A0A059T689_9CAUD</name>
<reference evidence="1 2" key="1">
    <citation type="journal article" date="2014" name="Appl. Environ. Microbiol.">
        <title>Comparative genomic and morphological analysis of Listeria phages isolated from farm environments.</title>
        <authorList>
            <person name="Denes T."/>
            <person name="Vongkamjan K."/>
            <person name="Ackermann H.W."/>
            <person name="Moreno Switt A.I."/>
            <person name="Wiedmann M."/>
            <person name="den Bakker H.C."/>
        </authorList>
    </citation>
    <scope>NUCLEOTIDE SEQUENCE [LARGE SCALE GENOMIC DNA]</scope>
</reference>
<dbReference type="GeneID" id="19736196"/>
<dbReference type="Proteomes" id="UP000026991">
    <property type="component" value="Segment"/>
</dbReference>
<dbReference type="KEGG" id="vg:19736196"/>
<dbReference type="Gene3D" id="1.10.10.10">
    <property type="entry name" value="Winged helix-like DNA-binding domain superfamily/Winged helix DNA-binding domain"/>
    <property type="match status" value="1"/>
</dbReference>
<evidence type="ECO:0000313" key="2">
    <source>
        <dbReference type="Proteomes" id="UP000026991"/>
    </source>
</evidence>
<sequence>MSFLETRETDYFPKKLVMMIDNAPRLFSDYEKASTRINGSIQNQLINILEDAFKTVNMPEKLQDIAILTFVYEYTPAESANILGINRATAYRHLDKAIEILQGSETFKNELRDGEKGLWTF</sequence>
<dbReference type="OrthoDB" id="19642at10239"/>
<dbReference type="EMBL" id="KJ094021">
    <property type="protein sequence ID" value="AHL18612.1"/>
    <property type="molecule type" value="Genomic_DNA"/>
</dbReference>
<gene>
    <name evidence="1" type="ORF">LP114_024</name>
</gene>
<dbReference type="RefSeq" id="YP_009045078.1">
    <property type="nucleotide sequence ID" value="NC_024392.1"/>
</dbReference>
<dbReference type="SUPFAM" id="SSF88659">
    <property type="entry name" value="Sigma3 and sigma4 domains of RNA polymerase sigma factors"/>
    <property type="match status" value="1"/>
</dbReference>
<evidence type="ECO:0000313" key="1">
    <source>
        <dbReference type="EMBL" id="AHL18612.1"/>
    </source>
</evidence>
<accession>A0A059T689</accession>
<organism evidence="1 2">
    <name type="scientific">Listeria phage LP-114</name>
    <dbReference type="NCBI Taxonomy" id="1458857"/>
    <lineage>
        <taxon>Viruses</taxon>
        <taxon>Duplodnaviria</taxon>
        <taxon>Heunggongvirae</taxon>
        <taxon>Uroviricota</taxon>
        <taxon>Caudoviricetes</taxon>
        <taxon>Homburgvirus</taxon>
        <taxon>Homburgvirus LP114</taxon>
    </lineage>
</organism>
<keyword evidence="2" id="KW-1185">Reference proteome</keyword>
<protein>
    <submittedName>
        <fullName evidence="1">Putative sigma factor</fullName>
    </submittedName>
</protein>
<dbReference type="InterPro" id="IPR013324">
    <property type="entry name" value="RNA_pol_sigma_r3/r4-like"/>
</dbReference>
<dbReference type="InterPro" id="IPR036388">
    <property type="entry name" value="WH-like_DNA-bd_sf"/>
</dbReference>